<gene>
    <name evidence="6" type="ORF">JKP88DRAFT_269701</name>
</gene>
<evidence type="ECO:0000256" key="3">
    <source>
        <dbReference type="ARBA" id="ARBA00022679"/>
    </source>
</evidence>
<keyword evidence="5" id="KW-0325">Glycoprotein</keyword>
<dbReference type="AlphaFoldDB" id="A0A835YZY2"/>
<dbReference type="EMBL" id="JAFCMP010000146">
    <property type="protein sequence ID" value="KAG5184937.1"/>
    <property type="molecule type" value="Genomic_DNA"/>
</dbReference>
<evidence type="ECO:0000313" key="7">
    <source>
        <dbReference type="Proteomes" id="UP000664859"/>
    </source>
</evidence>
<evidence type="ECO:0000256" key="4">
    <source>
        <dbReference type="ARBA" id="ARBA00023136"/>
    </source>
</evidence>
<dbReference type="PANTHER" id="PTHR45719:SF3">
    <property type="entry name" value="BETA-GLUCURONOSYLTRANSFERASE GLCAT14A"/>
    <property type="match status" value="1"/>
</dbReference>
<keyword evidence="2" id="KW-0328">Glycosyltransferase</keyword>
<comment type="subcellular location">
    <subcellularLocation>
        <location evidence="1">Membrane</location>
        <topology evidence="1">Single-pass type II membrane protein</topology>
    </subcellularLocation>
</comment>
<comment type="caution">
    <text evidence="6">The sequence shown here is derived from an EMBL/GenBank/DDBJ whole genome shotgun (WGS) entry which is preliminary data.</text>
</comment>
<dbReference type="GO" id="GO:0016020">
    <property type="term" value="C:membrane"/>
    <property type="evidence" value="ECO:0007669"/>
    <property type="project" value="UniProtKB-SubCell"/>
</dbReference>
<keyword evidence="3" id="KW-0808">Transferase</keyword>
<reference evidence="6" key="1">
    <citation type="submission" date="2021-02" db="EMBL/GenBank/DDBJ databases">
        <title>First Annotated Genome of the Yellow-green Alga Tribonema minus.</title>
        <authorList>
            <person name="Mahan K.M."/>
        </authorList>
    </citation>
    <scope>NUCLEOTIDE SEQUENCE</scope>
    <source>
        <strain evidence="6">UTEX B ZZ1240</strain>
    </source>
</reference>
<dbReference type="Proteomes" id="UP000664859">
    <property type="component" value="Unassembled WGS sequence"/>
</dbReference>
<dbReference type="InterPro" id="IPR044610">
    <property type="entry name" value="GLCAT14A/B/C"/>
</dbReference>
<dbReference type="OrthoDB" id="190756at2759"/>
<name>A0A835YZY2_9STRA</name>
<organism evidence="6 7">
    <name type="scientific">Tribonema minus</name>
    <dbReference type="NCBI Taxonomy" id="303371"/>
    <lineage>
        <taxon>Eukaryota</taxon>
        <taxon>Sar</taxon>
        <taxon>Stramenopiles</taxon>
        <taxon>Ochrophyta</taxon>
        <taxon>PX clade</taxon>
        <taxon>Xanthophyceae</taxon>
        <taxon>Tribonematales</taxon>
        <taxon>Tribonemataceae</taxon>
        <taxon>Tribonema</taxon>
    </lineage>
</organism>
<evidence type="ECO:0000256" key="5">
    <source>
        <dbReference type="ARBA" id="ARBA00023180"/>
    </source>
</evidence>
<dbReference type="PANTHER" id="PTHR45719">
    <property type="entry name" value="GLYCOSYLTRANSFERASE"/>
    <property type="match status" value="1"/>
</dbReference>
<keyword evidence="4" id="KW-0472">Membrane</keyword>
<dbReference type="Pfam" id="PF02485">
    <property type="entry name" value="Branch"/>
    <property type="match status" value="1"/>
</dbReference>
<dbReference type="GO" id="GO:0015020">
    <property type="term" value="F:glucuronosyltransferase activity"/>
    <property type="evidence" value="ECO:0007669"/>
    <property type="project" value="InterPro"/>
</dbReference>
<keyword evidence="7" id="KW-1185">Reference proteome</keyword>
<evidence type="ECO:0000313" key="6">
    <source>
        <dbReference type="EMBL" id="KAG5184937.1"/>
    </source>
</evidence>
<evidence type="ECO:0000256" key="1">
    <source>
        <dbReference type="ARBA" id="ARBA00004606"/>
    </source>
</evidence>
<evidence type="ECO:0000256" key="2">
    <source>
        <dbReference type="ARBA" id="ARBA00022676"/>
    </source>
</evidence>
<protein>
    <submittedName>
        <fullName evidence="6">Core-2/I-branching enzyme-domain-containing protein</fullName>
    </submittedName>
</protein>
<proteinExistence type="predicted"/>
<accession>A0A835YZY2</accession>
<sequence>MRRGWKALLSVAACSGALWLLLSSVAVQTALWSRVLRSATPAKILFSITISGSRDALALSTLLRALWHQDNLYLLHVDAKALASDMAAIRNVIKQVAGADPKNIKLVDNPVQVSWGRFSMLLTALHGLSSAIGWSSQWDFWINLSPADMPLLTADEMRLVLGALSRDRPVSFMGCTRPDWEQVRPDRRHTYMDDEGLYRSLPRPRGRLSVIQHAPKPMRGVARPPPDLFDVYKGEFWVVLHRSLAEYIHHSPDNVARSVYLYLAATYISDELFFQTVACHPKLPASFHIINDSLRFIRWPPKSRGHPATIDDVLLEEALASGALFARKFDHRRAPDSALALKAALNDPQLSLRRMALTMMRTHAKGREDLC</sequence>
<dbReference type="InterPro" id="IPR003406">
    <property type="entry name" value="Glyco_trans_14"/>
</dbReference>